<dbReference type="AlphaFoldDB" id="A0A7D7AEM3"/>
<name>A0A7D7AEM3_9CLOT</name>
<organism evidence="2 3">
    <name type="scientific">Clostridium intestinale</name>
    <dbReference type="NCBI Taxonomy" id="36845"/>
    <lineage>
        <taxon>Bacteria</taxon>
        <taxon>Bacillati</taxon>
        <taxon>Bacillota</taxon>
        <taxon>Clostridia</taxon>
        <taxon>Eubacteriales</taxon>
        <taxon>Clostridiaceae</taxon>
        <taxon>Clostridium</taxon>
    </lineage>
</organism>
<reference evidence="2 3" key="1">
    <citation type="submission" date="2020-07" db="EMBL/GenBank/DDBJ databases">
        <title>Electron transfer.</title>
        <authorList>
            <person name="Huang L."/>
            <person name="Liu X."/>
            <person name="Zhou S."/>
        </authorList>
    </citation>
    <scope>NUCLEOTIDE SEQUENCE [LARGE SCALE GENOMIC DNA]</scope>
    <source>
        <strain evidence="2 3">Lx1</strain>
    </source>
</reference>
<protein>
    <submittedName>
        <fullName evidence="2">Pyridoxamine 5'-phosphate oxidase family protein</fullName>
    </submittedName>
</protein>
<dbReference type="Proteomes" id="UP000512286">
    <property type="component" value="Chromosome"/>
</dbReference>
<proteinExistence type="predicted"/>
<evidence type="ECO:0000259" key="1">
    <source>
        <dbReference type="Pfam" id="PF01243"/>
    </source>
</evidence>
<dbReference type="SUPFAM" id="SSF50475">
    <property type="entry name" value="FMN-binding split barrel"/>
    <property type="match status" value="1"/>
</dbReference>
<feature type="domain" description="Pyridoxamine 5'-phosphate oxidase N-terminal" evidence="1">
    <location>
        <begin position="5"/>
        <end position="88"/>
    </location>
</feature>
<dbReference type="Pfam" id="PF01243">
    <property type="entry name" value="PNPOx_N"/>
    <property type="match status" value="1"/>
</dbReference>
<dbReference type="RefSeq" id="WP_021803431.1">
    <property type="nucleotide sequence ID" value="NZ_CAURPL010000058.1"/>
</dbReference>
<dbReference type="Gene3D" id="2.30.110.10">
    <property type="entry name" value="Electron Transport, Fmn-binding Protein, Chain A"/>
    <property type="match status" value="1"/>
</dbReference>
<sequence length="130" mass="14618">MNIAAQFLFDAKTFYLATNEGGQPRVRPFGAVAEFDGKTYIATNNKKKVFEQILKNPKVEISAMYKGRWIRLAGELAVDSRQEAREAMIETNPSLKNMYKADDGIFEVLYFTEGTASICSFNGETEEVTL</sequence>
<dbReference type="EMBL" id="CP059378">
    <property type="protein sequence ID" value="QLY80584.1"/>
    <property type="molecule type" value="Genomic_DNA"/>
</dbReference>
<dbReference type="InterPro" id="IPR011576">
    <property type="entry name" value="Pyridox_Oxase_N"/>
</dbReference>
<evidence type="ECO:0000313" key="3">
    <source>
        <dbReference type="Proteomes" id="UP000512286"/>
    </source>
</evidence>
<accession>A0A7D7AEM3</accession>
<dbReference type="KEGG" id="cint:HZF06_03080"/>
<evidence type="ECO:0000313" key="2">
    <source>
        <dbReference type="EMBL" id="QLY80584.1"/>
    </source>
</evidence>
<dbReference type="InterPro" id="IPR012349">
    <property type="entry name" value="Split_barrel_FMN-bd"/>
</dbReference>
<gene>
    <name evidence="2" type="ORF">HZF06_03080</name>
</gene>